<accession>A0A418T438</accession>
<protein>
    <submittedName>
        <fullName evidence="1">Uncharacterized protein</fullName>
    </submittedName>
</protein>
<dbReference type="EMBL" id="QZCG01000002">
    <property type="protein sequence ID" value="RJE87983.1"/>
    <property type="molecule type" value="Genomic_DNA"/>
</dbReference>
<name>A0A418T438_9RHOB</name>
<sequence length="94" mass="10634">MSDIEERLDAIEERLNALEGNAEHGGLYRENGGLEISLRDTFRYLEHVARVMNGIYAAIDQSKLSPSDRADLRQRFSDYDAAVMSLVRHPRSPG</sequence>
<proteinExistence type="predicted"/>
<evidence type="ECO:0000313" key="1">
    <source>
        <dbReference type="EMBL" id="RJE87983.1"/>
    </source>
</evidence>
<evidence type="ECO:0000313" key="2">
    <source>
        <dbReference type="Proteomes" id="UP000284202"/>
    </source>
</evidence>
<dbReference type="Proteomes" id="UP000284202">
    <property type="component" value="Unassembled WGS sequence"/>
</dbReference>
<comment type="caution">
    <text evidence="1">The sequence shown here is derived from an EMBL/GenBank/DDBJ whole genome shotgun (WGS) entry which is preliminary data.</text>
</comment>
<dbReference type="RefSeq" id="WP_119745973.1">
    <property type="nucleotide sequence ID" value="NZ_QZCG01000002.1"/>
</dbReference>
<reference evidence="2" key="1">
    <citation type="submission" date="2018-09" db="EMBL/GenBank/DDBJ databases">
        <title>Acidovorax cavernicola nov. sp. isolated from Gruta de las Maravillas (Aracena, Spain).</title>
        <authorList>
            <person name="Jurado V."/>
            <person name="Gutierrez-Patricio S."/>
            <person name="Gonzalez-Pimentel J.L."/>
            <person name="Miller A.Z."/>
            <person name="Laiz L."/>
            <person name="Saiz-Jimenez C."/>
        </authorList>
    </citation>
    <scope>NUCLEOTIDE SEQUENCE [LARGE SCALE GENOMIC DNA]</scope>
    <source>
        <strain evidence="2">1011MAR3C25</strain>
    </source>
</reference>
<organism evidence="1 2">
    <name type="scientific">Paracoccus onubensis</name>
    <dbReference type="NCBI Taxonomy" id="1675788"/>
    <lineage>
        <taxon>Bacteria</taxon>
        <taxon>Pseudomonadati</taxon>
        <taxon>Pseudomonadota</taxon>
        <taxon>Alphaproteobacteria</taxon>
        <taxon>Rhodobacterales</taxon>
        <taxon>Paracoccaceae</taxon>
        <taxon>Paracoccus</taxon>
    </lineage>
</organism>
<keyword evidence="2" id="KW-1185">Reference proteome</keyword>
<gene>
    <name evidence="1" type="ORF">D3P04_03415</name>
</gene>
<dbReference type="AlphaFoldDB" id="A0A418T438"/>